<sequence length="181" mass="20417">MIRPGQTEVGPRAGDPQLMEGEYVVEFTDYGGDCENGKPMPNVDFSDLETVEDEDGNGFLTGKIVFKSEYNDPIELKVYTERQKQGAWTAGEISRDVLNMCPLLTAPSEPWHLFTSAMKHQECPFPANHEETFNMLPLGDINMQFPDTFAGNWRLFAEVTTPREGVKVTECMRIGFLIKET</sequence>
<keyword evidence="3" id="KW-1185">Reference proteome</keyword>
<dbReference type="VEuPathDB" id="VectorBase:CQUJHB010855"/>
<dbReference type="KEGG" id="cqu:CpipJ_CPIJ017529"/>
<dbReference type="OrthoDB" id="7724124at2759"/>
<dbReference type="eggNOG" id="ENOG502T8CJ">
    <property type="taxonomic scope" value="Eukaryota"/>
</dbReference>
<evidence type="ECO:0000313" key="1">
    <source>
        <dbReference type="EMBL" id="EDS45914.1"/>
    </source>
</evidence>
<name>B0XE81_CULQU</name>
<dbReference type="InParanoid" id="B0XE81"/>
<reference evidence="2" key="2">
    <citation type="submission" date="2020-05" db="UniProtKB">
        <authorList>
            <consortium name="EnsemblMetazoa"/>
        </authorList>
    </citation>
    <scope>IDENTIFICATION</scope>
    <source>
        <strain evidence="2">JHB</strain>
    </source>
</reference>
<dbReference type="AlphaFoldDB" id="B0XE81"/>
<protein>
    <recommendedName>
        <fullName evidence="4">MD-2-related lipid-recognition domain-containing protein</fullName>
    </recommendedName>
</protein>
<dbReference type="VEuPathDB" id="VectorBase:CPIJ017529"/>
<dbReference type="OMA" id="QVSTEPW"/>
<evidence type="ECO:0000313" key="2">
    <source>
        <dbReference type="EnsemblMetazoa" id="CPIJ017529-PA"/>
    </source>
</evidence>
<organism>
    <name type="scientific">Culex quinquefasciatus</name>
    <name type="common">Southern house mosquito</name>
    <name type="synonym">Culex pungens</name>
    <dbReference type="NCBI Taxonomy" id="7176"/>
    <lineage>
        <taxon>Eukaryota</taxon>
        <taxon>Metazoa</taxon>
        <taxon>Ecdysozoa</taxon>
        <taxon>Arthropoda</taxon>
        <taxon>Hexapoda</taxon>
        <taxon>Insecta</taxon>
        <taxon>Pterygota</taxon>
        <taxon>Neoptera</taxon>
        <taxon>Endopterygota</taxon>
        <taxon>Diptera</taxon>
        <taxon>Nematocera</taxon>
        <taxon>Culicoidea</taxon>
        <taxon>Culicidae</taxon>
        <taxon>Culicinae</taxon>
        <taxon>Culicini</taxon>
        <taxon>Culex</taxon>
        <taxon>Culex</taxon>
    </lineage>
</organism>
<evidence type="ECO:0008006" key="4">
    <source>
        <dbReference type="Google" id="ProtNLM"/>
    </source>
</evidence>
<evidence type="ECO:0000313" key="3">
    <source>
        <dbReference type="Proteomes" id="UP000002320"/>
    </source>
</evidence>
<gene>
    <name evidence="2" type="primary">6051522</name>
    <name evidence="1" type="ORF">CpipJ_CPIJ017529</name>
</gene>
<proteinExistence type="predicted"/>
<dbReference type="EnsemblMetazoa" id="CPIJ017529-RA">
    <property type="protein sequence ID" value="CPIJ017529-PA"/>
    <property type="gene ID" value="CPIJ017529"/>
</dbReference>
<dbReference type="HOGENOM" id="CLU_1483397_0_0_1"/>
<accession>B0XE81</accession>
<dbReference type="EMBL" id="DS232810">
    <property type="protein sequence ID" value="EDS45914.1"/>
    <property type="molecule type" value="Genomic_DNA"/>
</dbReference>
<reference evidence="1" key="1">
    <citation type="submission" date="2007-03" db="EMBL/GenBank/DDBJ databases">
        <title>Annotation of Culex pipiens quinquefasciatus.</title>
        <authorList>
            <consortium name="The Broad Institute Genome Sequencing Platform"/>
            <person name="Atkinson P.W."/>
            <person name="Hemingway J."/>
            <person name="Christensen B.M."/>
            <person name="Higgs S."/>
            <person name="Kodira C."/>
            <person name="Hannick L."/>
            <person name="Megy K."/>
            <person name="O'Leary S."/>
            <person name="Pearson M."/>
            <person name="Haas B.J."/>
            <person name="Mauceli E."/>
            <person name="Wortman J.R."/>
            <person name="Lee N.H."/>
            <person name="Guigo R."/>
            <person name="Stanke M."/>
            <person name="Alvarado L."/>
            <person name="Amedeo P."/>
            <person name="Antoine C.H."/>
            <person name="Arensburger P."/>
            <person name="Bidwell S.L."/>
            <person name="Crawford M."/>
            <person name="Camaro F."/>
            <person name="Devon K."/>
            <person name="Engels R."/>
            <person name="Hammond M."/>
            <person name="Howarth C."/>
            <person name="Koehrsen M."/>
            <person name="Lawson D."/>
            <person name="Montgomery P."/>
            <person name="Nene V."/>
            <person name="Nusbaum C."/>
            <person name="Puiu D."/>
            <person name="Romero-Severson J."/>
            <person name="Severson D.W."/>
            <person name="Shumway M."/>
            <person name="Sisk P."/>
            <person name="Stolte C."/>
            <person name="Zeng Q."/>
            <person name="Eisenstadt E."/>
            <person name="Fraser-Liggett C."/>
            <person name="Strausberg R."/>
            <person name="Galagan J."/>
            <person name="Birren B."/>
            <person name="Collins F.H."/>
        </authorList>
    </citation>
    <scope>NUCLEOTIDE SEQUENCE [LARGE SCALE GENOMIC DNA]</scope>
    <source>
        <strain evidence="1">JHB</strain>
    </source>
</reference>
<dbReference type="Proteomes" id="UP000002320">
    <property type="component" value="Unassembled WGS sequence"/>
</dbReference>